<sequence>MCVSEERIREIAREEYQKLLNTEQDACKHEVQGTLHEDGSTTCDTCGKLL</sequence>
<dbReference type="AlphaFoldDB" id="A0A0F8YGV4"/>
<name>A0A0F8YGV4_9ZZZZ</name>
<accession>A0A0F8YGV4</accession>
<gene>
    <name evidence="1" type="ORF">LCGC14_3156870</name>
</gene>
<evidence type="ECO:0008006" key="2">
    <source>
        <dbReference type="Google" id="ProtNLM"/>
    </source>
</evidence>
<organism evidence="1">
    <name type="scientific">marine sediment metagenome</name>
    <dbReference type="NCBI Taxonomy" id="412755"/>
    <lineage>
        <taxon>unclassified sequences</taxon>
        <taxon>metagenomes</taxon>
        <taxon>ecological metagenomes</taxon>
    </lineage>
</organism>
<reference evidence="1" key="1">
    <citation type="journal article" date="2015" name="Nature">
        <title>Complex archaea that bridge the gap between prokaryotes and eukaryotes.</title>
        <authorList>
            <person name="Spang A."/>
            <person name="Saw J.H."/>
            <person name="Jorgensen S.L."/>
            <person name="Zaremba-Niedzwiedzka K."/>
            <person name="Martijn J."/>
            <person name="Lind A.E."/>
            <person name="van Eijk R."/>
            <person name="Schleper C."/>
            <person name="Guy L."/>
            <person name="Ettema T.J."/>
        </authorList>
    </citation>
    <scope>NUCLEOTIDE SEQUENCE</scope>
</reference>
<comment type="caution">
    <text evidence="1">The sequence shown here is derived from an EMBL/GenBank/DDBJ whole genome shotgun (WGS) entry which is preliminary data.</text>
</comment>
<proteinExistence type="predicted"/>
<protein>
    <recommendedName>
        <fullName evidence="2">DksA C4-type domain-containing protein</fullName>
    </recommendedName>
</protein>
<dbReference type="EMBL" id="LAZR01069660">
    <property type="protein sequence ID" value="KKK47271.1"/>
    <property type="molecule type" value="Genomic_DNA"/>
</dbReference>
<evidence type="ECO:0000313" key="1">
    <source>
        <dbReference type="EMBL" id="KKK47271.1"/>
    </source>
</evidence>